<dbReference type="Proteomes" id="UP001219934">
    <property type="component" value="Unassembled WGS sequence"/>
</dbReference>
<evidence type="ECO:0000256" key="1">
    <source>
        <dbReference type="SAM" id="MobiDB-lite"/>
    </source>
</evidence>
<protein>
    <submittedName>
        <fullName evidence="2">Uncharacterized protein</fullName>
    </submittedName>
</protein>
<organism evidence="2 3">
    <name type="scientific">Pogonophryne albipinna</name>
    <dbReference type="NCBI Taxonomy" id="1090488"/>
    <lineage>
        <taxon>Eukaryota</taxon>
        <taxon>Metazoa</taxon>
        <taxon>Chordata</taxon>
        <taxon>Craniata</taxon>
        <taxon>Vertebrata</taxon>
        <taxon>Euteleostomi</taxon>
        <taxon>Actinopterygii</taxon>
        <taxon>Neopterygii</taxon>
        <taxon>Teleostei</taxon>
        <taxon>Neoteleostei</taxon>
        <taxon>Acanthomorphata</taxon>
        <taxon>Eupercaria</taxon>
        <taxon>Perciformes</taxon>
        <taxon>Notothenioidei</taxon>
        <taxon>Pogonophryne</taxon>
    </lineage>
</organism>
<sequence length="199" mass="22547">YYESVLSLSIKRSELIGSLRVTPAVEGFLSLKVNVHSTRSSPGMKRTHPHGSLNPLIWPFPSDAQGGNRARKNWKQNQLHEVSSPHDSQRTSFPLKVNRHQSQEDKESGTQASREAAIWFLFWPRREASMTATLFSPSDRTHHTHLQLQLSTNHSAGVFSMTTGYRAESPHLLVSELHVYMSEIEGKPFFKEQTAVTQQ</sequence>
<evidence type="ECO:0000313" key="3">
    <source>
        <dbReference type="Proteomes" id="UP001219934"/>
    </source>
</evidence>
<proteinExistence type="predicted"/>
<dbReference type="AlphaFoldDB" id="A0AAD6FRI1"/>
<dbReference type="EMBL" id="JAPTMU010000004">
    <property type="protein sequence ID" value="KAJ4944303.1"/>
    <property type="molecule type" value="Genomic_DNA"/>
</dbReference>
<gene>
    <name evidence="2" type="ORF">JOQ06_012847</name>
</gene>
<accession>A0AAD6FRI1</accession>
<reference evidence="2" key="1">
    <citation type="submission" date="2022-11" db="EMBL/GenBank/DDBJ databases">
        <title>Chromosome-level genome of Pogonophryne albipinna.</title>
        <authorList>
            <person name="Jo E."/>
        </authorList>
    </citation>
    <scope>NUCLEOTIDE SEQUENCE</scope>
    <source>
        <strain evidence="2">SGF0006</strain>
        <tissue evidence="2">Muscle</tissue>
    </source>
</reference>
<comment type="caution">
    <text evidence="2">The sequence shown here is derived from an EMBL/GenBank/DDBJ whole genome shotgun (WGS) entry which is preliminary data.</text>
</comment>
<feature type="non-terminal residue" evidence="2">
    <location>
        <position position="1"/>
    </location>
</feature>
<feature type="non-terminal residue" evidence="2">
    <location>
        <position position="199"/>
    </location>
</feature>
<name>A0AAD6FRI1_9TELE</name>
<evidence type="ECO:0000313" key="2">
    <source>
        <dbReference type="EMBL" id="KAJ4944303.1"/>
    </source>
</evidence>
<keyword evidence="3" id="KW-1185">Reference proteome</keyword>
<feature type="region of interest" description="Disordered" evidence="1">
    <location>
        <begin position="60"/>
        <end position="111"/>
    </location>
</feature>